<evidence type="ECO:0000313" key="4">
    <source>
        <dbReference type="Proteomes" id="UP000235162"/>
    </source>
</evidence>
<accession>A0AAP8SM52</accession>
<evidence type="ECO:0000256" key="1">
    <source>
        <dbReference type="PROSITE-ProRule" id="PRU00339"/>
    </source>
</evidence>
<dbReference type="PROSITE" id="PS51257">
    <property type="entry name" value="PROKAR_LIPOPROTEIN"/>
    <property type="match status" value="1"/>
</dbReference>
<dbReference type="Proteomes" id="UP000235162">
    <property type="component" value="Unassembled WGS sequence"/>
</dbReference>
<protein>
    <submittedName>
        <fullName evidence="3">DUF4810 domain-containing protein</fullName>
    </submittedName>
</protein>
<dbReference type="RefSeq" id="WP_084200955.1">
    <property type="nucleotide sequence ID" value="NZ_BMYL01000006.1"/>
</dbReference>
<dbReference type="InterPro" id="IPR019734">
    <property type="entry name" value="TPR_rpt"/>
</dbReference>
<feature type="signal peptide" evidence="2">
    <location>
        <begin position="1"/>
        <end position="20"/>
    </location>
</feature>
<dbReference type="EMBL" id="PKUR01000005">
    <property type="protein sequence ID" value="PLW84678.1"/>
    <property type="molecule type" value="Genomic_DNA"/>
</dbReference>
<feature type="repeat" description="TPR" evidence="1">
    <location>
        <begin position="71"/>
        <end position="104"/>
    </location>
</feature>
<keyword evidence="4" id="KW-1185">Reference proteome</keyword>
<proteinExistence type="predicted"/>
<comment type="caution">
    <text evidence="3">The sequence shown here is derived from an EMBL/GenBank/DDBJ whole genome shotgun (WGS) entry which is preliminary data.</text>
</comment>
<dbReference type="InterPro" id="IPR014508">
    <property type="entry name" value="UCP020555_TPR-like"/>
</dbReference>
<dbReference type="AlphaFoldDB" id="A0AAP8SM52"/>
<dbReference type="PIRSF" id="PIRSF020555">
    <property type="entry name" value="UCP020555"/>
    <property type="match status" value="1"/>
</dbReference>
<dbReference type="Pfam" id="PF16068">
    <property type="entry name" value="DUF4810"/>
    <property type="match status" value="1"/>
</dbReference>
<keyword evidence="1" id="KW-0802">TPR repeat</keyword>
<feature type="chain" id="PRO_5042942038" evidence="2">
    <location>
        <begin position="21"/>
        <end position="119"/>
    </location>
</feature>
<name>A0AAP8SM52_9GAMM</name>
<keyword evidence="2" id="KW-0732">Signal</keyword>
<evidence type="ECO:0000256" key="2">
    <source>
        <dbReference type="SAM" id="SignalP"/>
    </source>
</evidence>
<organism evidence="3 4">
    <name type="scientific">Halioglobus japonicus</name>
    <dbReference type="NCBI Taxonomy" id="930805"/>
    <lineage>
        <taxon>Bacteria</taxon>
        <taxon>Pseudomonadati</taxon>
        <taxon>Pseudomonadota</taxon>
        <taxon>Gammaproteobacteria</taxon>
        <taxon>Cellvibrionales</taxon>
        <taxon>Halieaceae</taxon>
        <taxon>Halioglobus</taxon>
    </lineage>
</organism>
<gene>
    <name evidence="3" type="ORF">C0029_16865</name>
</gene>
<evidence type="ECO:0000313" key="3">
    <source>
        <dbReference type="EMBL" id="PLW84678.1"/>
    </source>
</evidence>
<dbReference type="PROSITE" id="PS50005">
    <property type="entry name" value="TPR"/>
    <property type="match status" value="1"/>
</dbReference>
<reference evidence="3 4" key="1">
    <citation type="submission" date="2018-01" db="EMBL/GenBank/DDBJ databases">
        <title>The draft genome sequence of Halioglobus japonicus S1-36.</title>
        <authorList>
            <person name="Du Z.-J."/>
            <person name="Shi M.-J."/>
        </authorList>
    </citation>
    <scope>NUCLEOTIDE SEQUENCE [LARGE SCALE GENOMIC DNA]</scope>
    <source>
        <strain evidence="3 4">S1-36</strain>
    </source>
</reference>
<sequence>MMRIVVVPLLVSLLLATGCATVTEAGYYWGDYSTTLYNFTKNPSEETLAAHEEELHEIIEYSADNSLTVPPGIYAELGYINAKRGDDDKALAYYEAEMQNFPSSRHFLERLVAVNKEAS</sequence>